<gene>
    <name evidence="1" type="ORF">QEZ52_15510</name>
</gene>
<keyword evidence="2" id="KW-1185">Reference proteome</keyword>
<organism evidence="1 2">
    <name type="scientific">Aliisedimentitalea scapharcae</name>
    <dbReference type="NCBI Taxonomy" id="1524259"/>
    <lineage>
        <taxon>Bacteria</taxon>
        <taxon>Pseudomonadati</taxon>
        <taxon>Pseudomonadota</taxon>
        <taxon>Alphaproteobacteria</taxon>
        <taxon>Rhodobacterales</taxon>
        <taxon>Roseobacteraceae</taxon>
        <taxon>Aliisedimentitalea</taxon>
    </lineage>
</organism>
<dbReference type="RefSeq" id="WP_406645348.1">
    <property type="nucleotide sequence ID" value="NZ_CP123584.1"/>
</dbReference>
<accession>A0ABZ2XPK3</accession>
<protein>
    <recommendedName>
        <fullName evidence="3">Lipoprotein</fullName>
    </recommendedName>
</protein>
<evidence type="ECO:0008006" key="3">
    <source>
        <dbReference type="Google" id="ProtNLM"/>
    </source>
</evidence>
<evidence type="ECO:0000313" key="1">
    <source>
        <dbReference type="EMBL" id="WZK88001.1"/>
    </source>
</evidence>
<dbReference type="EMBL" id="CP123584">
    <property type="protein sequence ID" value="WZK88001.1"/>
    <property type="molecule type" value="Genomic_DNA"/>
</dbReference>
<evidence type="ECO:0000313" key="2">
    <source>
        <dbReference type="Proteomes" id="UP001623232"/>
    </source>
</evidence>
<name>A0ABZ2XPK3_9RHOB</name>
<proteinExistence type="predicted"/>
<reference evidence="1 2" key="1">
    <citation type="submission" date="2023-04" db="EMBL/GenBank/DDBJ databases">
        <title>Complete genome sequence of Alisedimentitalea scapharcae.</title>
        <authorList>
            <person name="Rong J.-C."/>
            <person name="Yi M.-L."/>
            <person name="Zhao Q."/>
        </authorList>
    </citation>
    <scope>NUCLEOTIDE SEQUENCE [LARGE SCALE GENOMIC DNA]</scope>
    <source>
        <strain evidence="1 2">KCTC 42119</strain>
    </source>
</reference>
<sequence length="106" mass="12336">MFYRFIILLTPLLLCTCTISEQLTNTSYLSLDGKRYVVESWQRTRSYNLDEETEYYDYVIIEGKKYRCEGDCSRTVERVLADAKKRKIILANDPTAPVSPTETPSH</sequence>
<dbReference type="Proteomes" id="UP001623232">
    <property type="component" value="Chromosome"/>
</dbReference>